<accession>A0A2P2N1J0</accession>
<dbReference type="EMBL" id="GGEC01055822">
    <property type="protein sequence ID" value="MBX36306.1"/>
    <property type="molecule type" value="Transcribed_RNA"/>
</dbReference>
<evidence type="ECO:0000313" key="1">
    <source>
        <dbReference type="EMBL" id="MBX36306.1"/>
    </source>
</evidence>
<dbReference type="AlphaFoldDB" id="A0A2P2N1J0"/>
<proteinExistence type="predicted"/>
<name>A0A2P2N1J0_RHIMU</name>
<reference evidence="1" key="1">
    <citation type="submission" date="2018-02" db="EMBL/GenBank/DDBJ databases">
        <title>Rhizophora mucronata_Transcriptome.</title>
        <authorList>
            <person name="Meera S.P."/>
            <person name="Sreeshan A."/>
            <person name="Augustine A."/>
        </authorList>
    </citation>
    <scope>NUCLEOTIDE SEQUENCE</scope>
    <source>
        <tissue evidence="1">Leaf</tissue>
    </source>
</reference>
<organism evidence="1">
    <name type="scientific">Rhizophora mucronata</name>
    <name type="common">Asiatic mangrove</name>
    <dbReference type="NCBI Taxonomy" id="61149"/>
    <lineage>
        <taxon>Eukaryota</taxon>
        <taxon>Viridiplantae</taxon>
        <taxon>Streptophyta</taxon>
        <taxon>Embryophyta</taxon>
        <taxon>Tracheophyta</taxon>
        <taxon>Spermatophyta</taxon>
        <taxon>Magnoliopsida</taxon>
        <taxon>eudicotyledons</taxon>
        <taxon>Gunneridae</taxon>
        <taxon>Pentapetalae</taxon>
        <taxon>rosids</taxon>
        <taxon>fabids</taxon>
        <taxon>Malpighiales</taxon>
        <taxon>Rhizophoraceae</taxon>
        <taxon>Rhizophora</taxon>
    </lineage>
</organism>
<sequence>MTICDTCQHYFPCFTIKVEHNLRNVFFYKFASSLD</sequence>
<protein>
    <submittedName>
        <fullName evidence="1">Uncharacterized protein</fullName>
    </submittedName>
</protein>